<dbReference type="NCBIfam" id="TIGR01571">
    <property type="entry name" value="A_thal_Cys_rich"/>
    <property type="match status" value="1"/>
</dbReference>
<protein>
    <submittedName>
        <fullName evidence="1">Uncharacterized protein</fullName>
    </submittedName>
</protein>
<dbReference type="Proteomes" id="UP000594261">
    <property type="component" value="Chromosome 7"/>
</dbReference>
<reference evidence="1 2" key="1">
    <citation type="journal article" date="2016" name="G3 (Bethesda)">
        <title>First Draft Assembly and Annotation of the Genome of a California Endemic Oak Quercus lobata Nee (Fagaceae).</title>
        <authorList>
            <person name="Sork V.L."/>
            <person name="Fitz-Gibbon S.T."/>
            <person name="Puiu D."/>
            <person name="Crepeau M."/>
            <person name="Gugger P.F."/>
            <person name="Sherman R."/>
            <person name="Stevens K."/>
            <person name="Langley C.H."/>
            <person name="Pellegrini M."/>
            <person name="Salzberg S.L."/>
        </authorList>
    </citation>
    <scope>NUCLEOTIDE SEQUENCE [LARGE SCALE GENOMIC DNA]</scope>
    <source>
        <strain evidence="1 2">cv. SW786</strain>
    </source>
</reference>
<dbReference type="Pfam" id="PF04749">
    <property type="entry name" value="PLAC8"/>
    <property type="match status" value="1"/>
</dbReference>
<accession>A0A7N2M359</accession>
<sequence length="227" mass="24715">MKNQSSYVPPSYVPLEQSDAEAEIVPRDEGVATLGHVSNGPTQWSSGICACFDDIQSSIVEKKYQFDNGVIDFRTVGFLSQLSCYCVLSKDVGWPGCIGLFCPCFLFGKNAEFLGSGTLTGSCATHFVLSALFNSLCCLLTDGLFFGFPGCFVACYACGYRQALRSKYNLQEAPCGDFVTHFFCHLCAICQEYREIRERSGNSGSPDLKLAVVTAPPAQTMESVSKE</sequence>
<dbReference type="InParanoid" id="A0A7N2M359"/>
<dbReference type="OMA" id="QEYREIC"/>
<dbReference type="InterPro" id="IPR006461">
    <property type="entry name" value="PLAC_motif_containing"/>
</dbReference>
<proteinExistence type="predicted"/>
<dbReference type="EnsemblPlants" id="QL07p015601:mrna">
    <property type="protein sequence ID" value="QL07p015601:mrna"/>
    <property type="gene ID" value="QL07p015601"/>
</dbReference>
<organism evidence="1 2">
    <name type="scientific">Quercus lobata</name>
    <name type="common">Valley oak</name>
    <dbReference type="NCBI Taxonomy" id="97700"/>
    <lineage>
        <taxon>Eukaryota</taxon>
        <taxon>Viridiplantae</taxon>
        <taxon>Streptophyta</taxon>
        <taxon>Embryophyta</taxon>
        <taxon>Tracheophyta</taxon>
        <taxon>Spermatophyta</taxon>
        <taxon>Magnoliopsida</taxon>
        <taxon>eudicotyledons</taxon>
        <taxon>Gunneridae</taxon>
        <taxon>Pentapetalae</taxon>
        <taxon>rosids</taxon>
        <taxon>fabids</taxon>
        <taxon>Fagales</taxon>
        <taxon>Fagaceae</taxon>
        <taxon>Quercus</taxon>
    </lineage>
</organism>
<evidence type="ECO:0000313" key="1">
    <source>
        <dbReference type="EnsemblPlants" id="QL07p015601:mrna"/>
    </source>
</evidence>
<dbReference type="FunCoup" id="A0A7N2M359">
    <property type="interactions" value="134"/>
</dbReference>
<evidence type="ECO:0000313" key="2">
    <source>
        <dbReference type="Proteomes" id="UP000594261"/>
    </source>
</evidence>
<reference evidence="1" key="2">
    <citation type="submission" date="2021-01" db="UniProtKB">
        <authorList>
            <consortium name="EnsemblPlants"/>
        </authorList>
    </citation>
    <scope>IDENTIFICATION</scope>
</reference>
<name>A0A7N2M359_QUELO</name>
<dbReference type="PANTHER" id="PTHR15907">
    <property type="entry name" value="DUF614 FAMILY PROTEIN-RELATED"/>
    <property type="match status" value="1"/>
</dbReference>
<dbReference type="Gramene" id="QL07p015601:mrna">
    <property type="protein sequence ID" value="QL07p015601:mrna"/>
    <property type="gene ID" value="QL07p015601"/>
</dbReference>
<dbReference type="AlphaFoldDB" id="A0A7N2M359"/>
<keyword evidence="2" id="KW-1185">Reference proteome</keyword>
<dbReference type="EMBL" id="LRBV02000007">
    <property type="status" value="NOT_ANNOTATED_CDS"/>
    <property type="molecule type" value="Genomic_DNA"/>
</dbReference>